<reference evidence="2" key="2">
    <citation type="journal article" date="2014" name="Genetics">
        <title>Maintaining two mating types: Structure of the mating type locus and its role in heterokaryosis in Podospora anserina.</title>
        <authorList>
            <person name="Grognet P."/>
            <person name="Bidard F."/>
            <person name="Kuchly C."/>
            <person name="Tong L.C.H."/>
            <person name="Coppin E."/>
            <person name="Benkhali J.A."/>
            <person name="Couloux A."/>
            <person name="Wincker P."/>
            <person name="Debuchy R."/>
            <person name="Silar P."/>
        </authorList>
    </citation>
    <scope>GENOME REANNOTATION</scope>
    <source>
        <strain evidence="2">S / ATCC MYA-4624 / DSM 980 / FGSC 10383</strain>
    </source>
</reference>
<dbReference type="Pfam" id="PF11578">
    <property type="entry name" value="DUF3237"/>
    <property type="match status" value="1"/>
</dbReference>
<name>A0A090CD75_PODAN</name>
<dbReference type="Gene3D" id="2.40.160.20">
    <property type="match status" value="1"/>
</dbReference>
<evidence type="ECO:0000313" key="1">
    <source>
        <dbReference type="EMBL" id="CDP23037.1"/>
    </source>
</evidence>
<dbReference type="InParanoid" id="A0A090CD75"/>
<keyword evidence="2" id="KW-1185">Reference proteome</keyword>
<reference evidence="1 2" key="1">
    <citation type="journal article" date="2008" name="Genome Biol.">
        <title>The genome sequence of the model ascomycete fungus Podospora anserina.</title>
        <authorList>
            <person name="Espagne E."/>
            <person name="Lespinet O."/>
            <person name="Malagnac F."/>
            <person name="Da Silva C."/>
            <person name="Jaillon O."/>
            <person name="Porcel B.M."/>
            <person name="Couloux A."/>
            <person name="Aury J.-M."/>
            <person name="Segurens B."/>
            <person name="Poulain J."/>
            <person name="Anthouard V."/>
            <person name="Grossetete S."/>
            <person name="Khalili H."/>
            <person name="Coppin E."/>
            <person name="Dequard-Chablat M."/>
            <person name="Picard M."/>
            <person name="Contamine V."/>
            <person name="Arnaise S."/>
            <person name="Bourdais A."/>
            <person name="Berteaux-Lecellier V."/>
            <person name="Gautheret D."/>
            <person name="de Vries R.P."/>
            <person name="Battaglia E."/>
            <person name="Coutinho P.M."/>
            <person name="Danchin E.G.J."/>
            <person name="Henrissat B."/>
            <person name="El Khoury R."/>
            <person name="Sainsard-Chanet A."/>
            <person name="Boivin A."/>
            <person name="Pinan-Lucarre B."/>
            <person name="Sellem C.H."/>
            <person name="Debuchy R."/>
            <person name="Wincker P."/>
            <person name="Weissenbach J."/>
            <person name="Silar P."/>
        </authorList>
    </citation>
    <scope>NUCLEOTIDE SEQUENCE [LARGE SCALE GENOMIC DNA]</scope>
    <source>
        <strain evidence="2">S / ATCC MYA-4624 / DSM 980 / FGSC 10383</strain>
    </source>
</reference>
<evidence type="ECO:0000313" key="2">
    <source>
        <dbReference type="Proteomes" id="UP000001197"/>
    </source>
</evidence>
<organism evidence="1 2">
    <name type="scientific">Podospora anserina (strain S / ATCC MYA-4624 / DSM 980 / FGSC 10383)</name>
    <name type="common">Pleurage anserina</name>
    <dbReference type="NCBI Taxonomy" id="515849"/>
    <lineage>
        <taxon>Eukaryota</taxon>
        <taxon>Fungi</taxon>
        <taxon>Dikarya</taxon>
        <taxon>Ascomycota</taxon>
        <taxon>Pezizomycotina</taxon>
        <taxon>Sordariomycetes</taxon>
        <taxon>Sordariomycetidae</taxon>
        <taxon>Sordariales</taxon>
        <taxon>Podosporaceae</taxon>
        <taxon>Podospora</taxon>
        <taxon>Podospora anserina</taxon>
    </lineage>
</organism>
<dbReference type="AlphaFoldDB" id="A0A090CD75"/>
<sequence>MSGFPKLIPAFTARIAIEPPTAISPHLLHVPFVPSLGSLISEPSYPLKLNAPILHGADYITTQPDGKTVKLEVQSVAKDASTGATIRFNYTGTVSLLGAAGKVLKGDPSAATTDFGEAFIHPVFQTGGVPELAELANKVYVGSGRFILEEGKPVIVEYKISEVVA</sequence>
<dbReference type="Proteomes" id="UP000001197">
    <property type="component" value="Chromosome 1"/>
</dbReference>
<proteinExistence type="predicted"/>
<dbReference type="EMBL" id="FO904936">
    <property type="protein sequence ID" value="CDP23037.1"/>
    <property type="molecule type" value="Genomic_DNA"/>
</dbReference>
<accession>A0A090CD75</accession>
<protein>
    <submittedName>
        <fullName evidence="1">Uncharacterized protein</fullName>
    </submittedName>
</protein>